<protein>
    <recommendedName>
        <fullName evidence="3">Zygote formation protein zyg1</fullName>
    </recommendedName>
</protein>
<dbReference type="AlphaFoldDB" id="A0A8J4PQU9"/>
<evidence type="ECO:0000313" key="1">
    <source>
        <dbReference type="EMBL" id="KAF2072445.1"/>
    </source>
</evidence>
<comment type="caution">
    <text evidence="1">The sequence shown here is derived from an EMBL/GenBank/DDBJ whole genome shotgun (WGS) entry which is preliminary data.</text>
</comment>
<dbReference type="EMBL" id="AJWJ01000279">
    <property type="protein sequence ID" value="KAF2072445.1"/>
    <property type="molecule type" value="Genomic_DNA"/>
</dbReference>
<sequence>MDTHINNFLECGSQPLKDYKFVSSDLSKHHDVALPKFRESLPMLRAAVASNDTEQSVLFRMNQTGNIYYATSSPQLNEATKKLFDSVTVLFTAMTKALRDNGFSLFDYQAWSDIIGKSNYFVEVQKFQKNLEIKSGAVSIDTQIVQQLLPGLTGNSLDIAKNILSALSGEFSASSATEETKIGHILFICEELFGAPSITVRLFFASKKTHKSVVSSPCYKSTNSSFEQLQESNTFLFVSPDTIAEFASKFDPEKVPEEFNTLIKHLGDLIKPKSA</sequence>
<name>A0A8J4PQU9_9MYCE</name>
<reference evidence="1" key="1">
    <citation type="submission" date="2020-01" db="EMBL/GenBank/DDBJ databases">
        <title>Development of genomics and gene disruption for Polysphondylium violaceum indicates a role for the polyketide synthase stlB in stalk morphogenesis.</title>
        <authorList>
            <person name="Narita B."/>
            <person name="Kawabe Y."/>
            <person name="Kin K."/>
            <person name="Saito T."/>
            <person name="Gibbs R."/>
            <person name="Kuspa A."/>
            <person name="Muzny D."/>
            <person name="Queller D."/>
            <person name="Richards S."/>
            <person name="Strassman J."/>
            <person name="Sucgang R."/>
            <person name="Worley K."/>
            <person name="Schaap P."/>
        </authorList>
    </citation>
    <scope>NUCLEOTIDE SEQUENCE</scope>
    <source>
        <strain evidence="1">QSvi11</strain>
    </source>
</reference>
<accession>A0A8J4PQU9</accession>
<evidence type="ECO:0000313" key="2">
    <source>
        <dbReference type="Proteomes" id="UP000695562"/>
    </source>
</evidence>
<evidence type="ECO:0008006" key="3">
    <source>
        <dbReference type="Google" id="ProtNLM"/>
    </source>
</evidence>
<dbReference type="Proteomes" id="UP000695562">
    <property type="component" value="Unassembled WGS sequence"/>
</dbReference>
<organism evidence="1 2">
    <name type="scientific">Polysphondylium violaceum</name>
    <dbReference type="NCBI Taxonomy" id="133409"/>
    <lineage>
        <taxon>Eukaryota</taxon>
        <taxon>Amoebozoa</taxon>
        <taxon>Evosea</taxon>
        <taxon>Eumycetozoa</taxon>
        <taxon>Dictyostelia</taxon>
        <taxon>Dictyosteliales</taxon>
        <taxon>Dictyosteliaceae</taxon>
        <taxon>Polysphondylium</taxon>
    </lineage>
</organism>
<proteinExistence type="predicted"/>
<keyword evidence="2" id="KW-1185">Reference proteome</keyword>
<gene>
    <name evidence="1" type="ORF">CYY_006238</name>
</gene>